<dbReference type="EMBL" id="RCHS01001512">
    <property type="protein sequence ID" value="RMX53096.1"/>
    <property type="molecule type" value="Genomic_DNA"/>
</dbReference>
<dbReference type="STRING" id="46731.A0A3M6UHJ0"/>
<evidence type="ECO:0000313" key="1">
    <source>
        <dbReference type="EMBL" id="RMX53096.1"/>
    </source>
</evidence>
<dbReference type="Proteomes" id="UP000275408">
    <property type="component" value="Unassembled WGS sequence"/>
</dbReference>
<keyword evidence="2" id="KW-1185">Reference proteome</keyword>
<sequence length="165" mass="18819">MQDAMKIAEDKVKLFLLQSALLKKLPLKYRAHTVNSSLLDEFCKAKDGKVYPFYEIHTSLWQILRMIQSALRDAYKDDSTANVLDMTSVADLMDGRLIHTLFWLIMKQTSQGSKDSLESRFFPFFDESSTSLLYEEGTSPDQDSSAKLKRLLYVGSALVNEYVGD</sequence>
<name>A0A3M6UHJ0_POCDA</name>
<dbReference type="AlphaFoldDB" id="A0A3M6UHJ0"/>
<comment type="caution">
    <text evidence="1">The sequence shown here is derived from an EMBL/GenBank/DDBJ whole genome shotgun (WGS) entry which is preliminary data.</text>
</comment>
<proteinExistence type="predicted"/>
<gene>
    <name evidence="1" type="ORF">pdam_00015575</name>
</gene>
<protein>
    <submittedName>
        <fullName evidence="1">Uncharacterized protein</fullName>
    </submittedName>
</protein>
<organism evidence="1 2">
    <name type="scientific">Pocillopora damicornis</name>
    <name type="common">Cauliflower coral</name>
    <name type="synonym">Millepora damicornis</name>
    <dbReference type="NCBI Taxonomy" id="46731"/>
    <lineage>
        <taxon>Eukaryota</taxon>
        <taxon>Metazoa</taxon>
        <taxon>Cnidaria</taxon>
        <taxon>Anthozoa</taxon>
        <taxon>Hexacorallia</taxon>
        <taxon>Scleractinia</taxon>
        <taxon>Astrocoeniina</taxon>
        <taxon>Pocilloporidae</taxon>
        <taxon>Pocillopora</taxon>
    </lineage>
</organism>
<feature type="non-terminal residue" evidence="1">
    <location>
        <position position="165"/>
    </location>
</feature>
<dbReference type="OrthoDB" id="5978428at2759"/>
<evidence type="ECO:0000313" key="2">
    <source>
        <dbReference type="Proteomes" id="UP000275408"/>
    </source>
</evidence>
<reference evidence="1 2" key="1">
    <citation type="journal article" date="2018" name="Sci. Rep.">
        <title>Comparative analysis of the Pocillopora damicornis genome highlights role of immune system in coral evolution.</title>
        <authorList>
            <person name="Cunning R."/>
            <person name="Bay R.A."/>
            <person name="Gillette P."/>
            <person name="Baker A.C."/>
            <person name="Traylor-Knowles N."/>
        </authorList>
    </citation>
    <scope>NUCLEOTIDE SEQUENCE [LARGE SCALE GENOMIC DNA]</scope>
    <source>
        <strain evidence="1">RSMAS</strain>
        <tissue evidence="1">Whole animal</tissue>
    </source>
</reference>
<accession>A0A3M6UHJ0</accession>